<reference evidence="2" key="1">
    <citation type="journal article" date="2024" name="Front. Bioeng. Biotechnol.">
        <title>Genome-scale model development and genomic sequencing of the oleaginous clade Lipomyces.</title>
        <authorList>
            <person name="Czajka J.J."/>
            <person name="Han Y."/>
            <person name="Kim J."/>
            <person name="Mondo S.J."/>
            <person name="Hofstad B.A."/>
            <person name="Robles A."/>
            <person name="Haridas S."/>
            <person name="Riley R."/>
            <person name="LaButti K."/>
            <person name="Pangilinan J."/>
            <person name="Andreopoulos W."/>
            <person name="Lipzen A."/>
            <person name="Yan J."/>
            <person name="Wang M."/>
            <person name="Ng V."/>
            <person name="Grigoriev I.V."/>
            <person name="Spatafora J.W."/>
            <person name="Magnuson J.K."/>
            <person name="Baker S.E."/>
            <person name="Pomraning K.R."/>
        </authorList>
    </citation>
    <scope>NUCLEOTIDE SEQUENCE [LARGE SCALE GENOMIC DNA]</scope>
    <source>
        <strain evidence="2">CBS 7786</strain>
    </source>
</reference>
<evidence type="ECO:0000313" key="2">
    <source>
        <dbReference type="Proteomes" id="UP001433508"/>
    </source>
</evidence>
<evidence type="ECO:0000313" key="1">
    <source>
        <dbReference type="EMBL" id="KAK9240457.1"/>
    </source>
</evidence>
<organism evidence="1 2">
    <name type="scientific">Lipomyces kononenkoae</name>
    <name type="common">Yeast</name>
    <dbReference type="NCBI Taxonomy" id="34357"/>
    <lineage>
        <taxon>Eukaryota</taxon>
        <taxon>Fungi</taxon>
        <taxon>Dikarya</taxon>
        <taxon>Ascomycota</taxon>
        <taxon>Saccharomycotina</taxon>
        <taxon>Lipomycetes</taxon>
        <taxon>Lipomycetales</taxon>
        <taxon>Lipomycetaceae</taxon>
        <taxon>Lipomyces</taxon>
    </lineage>
</organism>
<keyword evidence="2" id="KW-1185">Reference proteome</keyword>
<dbReference type="Proteomes" id="UP001433508">
    <property type="component" value="Unassembled WGS sequence"/>
</dbReference>
<comment type="caution">
    <text evidence="1">The sequence shown here is derived from an EMBL/GenBank/DDBJ whole genome shotgun (WGS) entry which is preliminary data.</text>
</comment>
<sequence>MTATQFRLPSPQVLAPSLHHPNGSFEDESHMPRSLQALASAFNPVISHDSPPLAYSLTSQGNHHHPQQAYYNPRNGYQQATTQQQSPQSVHQAQQGAPNICLCPQVARVPRPRNAFILYRQHHHASVVAEHPGKTNPEISKIIGEQWRQLSSEEKAVWQKLGDEEKKSHLERFPDYRYQPRRNAKRQGNDVHTNSNVVSNGPPGQSSISICSKCHGQTPNSRGALFPKSPMLPEDYETHTHLYRQPSSPPARGSGLAPSMVTSPPPSNRQASHDHPTNPYLSGIKLPPASTAVAPASPPSLHHLPPIFTLPKDDVCFSSVSSATSSVSSASPPRPFACIRTRSQDDARQGVEALLSLTQASSGTPSPKTAVAKLATTLPACSSISSIVKSDGLAADGDRLNHKRISRSNSIEHDYARYSPPPSRRDSDSESHTLSQPPQYYVARASSSIVPRMKEATPQGDDGSRQTVRPYPSHFAMLTEKLREVSAIGVQLQRDRPRGAVIAVDGSPEAAKVVVSQLVQRIDQLAVCEANRAFEEAGVEDNDMPKECKILTKALAVHKELNGVFTFVNAQKSVLIDSYVLAFATDSCETLSYGKNARQSLVTGRKGDAMSLSSITNDCSSSPSSTIPASKSVPDDWYWCANLYRGTILPDLIIYIDFEAQETQELSLADGKTKALVVGGGEHVGIIEQEVRAIMGEVGKY</sequence>
<dbReference type="EMBL" id="MU971339">
    <property type="protein sequence ID" value="KAK9240457.1"/>
    <property type="molecule type" value="Genomic_DNA"/>
</dbReference>
<protein>
    <submittedName>
        <fullName evidence="1">Uncharacterized protein</fullName>
    </submittedName>
</protein>
<proteinExistence type="predicted"/>
<accession>A0ACC3TC41</accession>
<gene>
    <name evidence="1" type="ORF">V1525DRAFT_203663</name>
</gene>
<name>A0ACC3TC41_LIPKO</name>